<dbReference type="SUPFAM" id="SSF50494">
    <property type="entry name" value="Trypsin-like serine proteases"/>
    <property type="match status" value="1"/>
</dbReference>
<dbReference type="InterPro" id="IPR043504">
    <property type="entry name" value="Peptidase_S1_PA_chymotrypsin"/>
</dbReference>
<dbReference type="PRINTS" id="PR00861">
    <property type="entry name" value="ALYTICPTASE"/>
</dbReference>
<dbReference type="EMBL" id="JAVDYE010000001">
    <property type="protein sequence ID" value="MDR7381255.1"/>
    <property type="molecule type" value="Genomic_DNA"/>
</dbReference>
<dbReference type="InterPro" id="IPR009003">
    <property type="entry name" value="Peptidase_S1_PA"/>
</dbReference>
<reference evidence="6 7" key="1">
    <citation type="submission" date="2023-07" db="EMBL/GenBank/DDBJ databases">
        <title>Sequencing the genomes of 1000 actinobacteria strains.</title>
        <authorList>
            <person name="Klenk H.-P."/>
        </authorList>
    </citation>
    <scope>NUCLEOTIDE SEQUENCE [LARGE SCALE GENOMIC DNA]</scope>
    <source>
        <strain evidence="6 7">DSM 45554</strain>
    </source>
</reference>
<comment type="similarity">
    <text evidence="1">Belongs to the peptidase S1 family.</text>
</comment>
<organism evidence="6 7">
    <name type="scientific">Promicromonospora iranensis</name>
    <dbReference type="NCBI Taxonomy" id="1105144"/>
    <lineage>
        <taxon>Bacteria</taxon>
        <taxon>Bacillati</taxon>
        <taxon>Actinomycetota</taxon>
        <taxon>Actinomycetes</taxon>
        <taxon>Micrococcales</taxon>
        <taxon>Promicromonosporaceae</taxon>
        <taxon>Promicromonospora</taxon>
    </lineage>
</organism>
<evidence type="ECO:0000256" key="1">
    <source>
        <dbReference type="ARBA" id="ARBA00007664"/>
    </source>
</evidence>
<dbReference type="Proteomes" id="UP001183585">
    <property type="component" value="Unassembled WGS sequence"/>
</dbReference>
<comment type="caution">
    <text evidence="6">The sequence shown here is derived from an EMBL/GenBank/DDBJ whole genome shotgun (WGS) entry which is preliminary data.</text>
</comment>
<dbReference type="InterPro" id="IPR018114">
    <property type="entry name" value="TRYPSIN_HIS"/>
</dbReference>
<dbReference type="RefSeq" id="WP_274997490.1">
    <property type="nucleotide sequence ID" value="NZ_JAJQQP010000016.1"/>
</dbReference>
<evidence type="ECO:0000256" key="5">
    <source>
        <dbReference type="ARBA" id="ARBA00023157"/>
    </source>
</evidence>
<keyword evidence="3" id="KW-0378">Hydrolase</keyword>
<evidence type="ECO:0000313" key="7">
    <source>
        <dbReference type="Proteomes" id="UP001183585"/>
    </source>
</evidence>
<accession>A0ABU2CIT2</accession>
<protein>
    <recommendedName>
        <fullName evidence="8">Streptogrisin C</fullName>
    </recommendedName>
</protein>
<proteinExistence type="inferred from homology"/>
<dbReference type="PROSITE" id="PS00134">
    <property type="entry name" value="TRYPSIN_HIS"/>
    <property type="match status" value="1"/>
</dbReference>
<name>A0ABU2CIT2_9MICO</name>
<gene>
    <name evidence="6" type="ORF">J2S48_000770</name>
</gene>
<keyword evidence="5" id="KW-1015">Disulfide bond</keyword>
<dbReference type="Gene3D" id="2.40.10.10">
    <property type="entry name" value="Trypsin-like serine proteases"/>
    <property type="match status" value="2"/>
</dbReference>
<evidence type="ECO:0000256" key="4">
    <source>
        <dbReference type="ARBA" id="ARBA00022825"/>
    </source>
</evidence>
<keyword evidence="7" id="KW-1185">Reference proteome</keyword>
<evidence type="ECO:0000256" key="3">
    <source>
        <dbReference type="ARBA" id="ARBA00022801"/>
    </source>
</evidence>
<evidence type="ECO:0000256" key="2">
    <source>
        <dbReference type="ARBA" id="ARBA00022670"/>
    </source>
</evidence>
<sequence>MSALASTITERYATHRQFASAEVLRDRSALIVHWHGKVPSDMRGLIGGAKDVSVKIKQTPYSPGIVRSAVKTLMSDPAVTSVTPEHDASAVHVSLQPGSSVARAALAESVDIPVTFDTSSIDAFNSRQNDVNYHLGGARISLFEDPYIVADCTSGFAVVDSDDPSRQAMMTAAHCGETGSTWITSDGTYAYSYGTMIQRNTDYDGAIIDSGFSQPYVWTGGWESTTFAPVHGQRTPYIGQEICYSGSYSGTLCGSIVTASAVPYNLGGDLGSVSGFRTEQEAGLPAAGDGDSGGAGYEVVTSGSGTQRLAVGLVSGGPVSESSGNCRGVPGGDGMFDRKCSPVILATPVVAVGNRLGWDVATVG</sequence>
<evidence type="ECO:0008006" key="8">
    <source>
        <dbReference type="Google" id="ProtNLM"/>
    </source>
</evidence>
<keyword evidence="2" id="KW-0645">Protease</keyword>
<evidence type="ECO:0000313" key="6">
    <source>
        <dbReference type="EMBL" id="MDR7381255.1"/>
    </source>
</evidence>
<keyword evidence="4" id="KW-0720">Serine protease</keyword>
<dbReference type="InterPro" id="IPR001316">
    <property type="entry name" value="Pept_S1A_streptogrisin"/>
</dbReference>